<dbReference type="Pfam" id="PF03610">
    <property type="entry name" value="EIIA-man"/>
    <property type="match status" value="1"/>
</dbReference>
<organism evidence="3 4">
    <name type="scientific">Dellaglioa algida</name>
    <dbReference type="NCBI Taxonomy" id="105612"/>
    <lineage>
        <taxon>Bacteria</taxon>
        <taxon>Bacillati</taxon>
        <taxon>Bacillota</taxon>
        <taxon>Bacilli</taxon>
        <taxon>Lactobacillales</taxon>
        <taxon>Lactobacillaceae</taxon>
        <taxon>Dellaglioa</taxon>
    </lineage>
</organism>
<dbReference type="PANTHER" id="PTHR33799">
    <property type="entry name" value="PTS PERMEASE-RELATED-RELATED"/>
    <property type="match status" value="1"/>
</dbReference>
<dbReference type="Proteomes" id="UP000321659">
    <property type="component" value="Unassembled WGS sequence"/>
</dbReference>
<reference evidence="3 4" key="1">
    <citation type="submission" date="2019-04" db="EMBL/GenBank/DDBJ databases">
        <title>In vitro growth and metabolic characteristics of meat-borne Lactobacillus algidus strains.</title>
        <authorList>
            <person name="Sade E."/>
            <person name="Per J."/>
            <person name="Tytti H."/>
            <person name="Johanna B.K."/>
        </authorList>
    </citation>
    <scope>NUCLEOTIDE SEQUENCE [LARGE SCALE GENOMIC DNA]</scope>
    <source>
        <strain evidence="3 4">LTS37-1</strain>
    </source>
</reference>
<dbReference type="GO" id="GO:0016740">
    <property type="term" value="F:transferase activity"/>
    <property type="evidence" value="ECO:0007669"/>
    <property type="project" value="UniProtKB-KW"/>
</dbReference>
<feature type="domain" description="PTS EIIA type-4" evidence="2">
    <location>
        <begin position="1"/>
        <end position="122"/>
    </location>
</feature>
<name>A0A5C6M798_9LACO</name>
<sequence length="137" mass="15483">MRHILIATHAKMAEGVKNTLEFIVGERKEITIINAYIDDIKLSSQIDAYLINIQESDELIILTDILAGSVNQEMSLLQERAHTHIITGINLPLVLGIAMANDEKFLTQNDIEKIIMDAKESIIYVNNYVPEMDDDDE</sequence>
<evidence type="ECO:0000256" key="1">
    <source>
        <dbReference type="ARBA" id="ARBA00022679"/>
    </source>
</evidence>
<accession>A0A5C6M798</accession>
<protein>
    <submittedName>
        <fullName evidence="3">PTS N-acetylglucosamine transporter subunit IIBC</fullName>
    </submittedName>
</protein>
<keyword evidence="1" id="KW-0808">Transferase</keyword>
<dbReference type="InterPro" id="IPR051471">
    <property type="entry name" value="Bacterial_PTS_sugar_comp"/>
</dbReference>
<evidence type="ECO:0000259" key="2">
    <source>
        <dbReference type="PROSITE" id="PS51096"/>
    </source>
</evidence>
<dbReference type="InterPro" id="IPR036662">
    <property type="entry name" value="PTS_EIIA_man-typ_sf"/>
</dbReference>
<dbReference type="GO" id="GO:0009401">
    <property type="term" value="P:phosphoenolpyruvate-dependent sugar phosphotransferase system"/>
    <property type="evidence" value="ECO:0007669"/>
    <property type="project" value="InterPro"/>
</dbReference>
<gene>
    <name evidence="3" type="ORF">LABALGLTS371_12180</name>
</gene>
<dbReference type="AlphaFoldDB" id="A0A5C6M798"/>
<proteinExistence type="predicted"/>
<dbReference type="RefSeq" id="WP_146302970.1">
    <property type="nucleotide sequence ID" value="NZ_JANXKU010000008.1"/>
</dbReference>
<evidence type="ECO:0000313" key="4">
    <source>
        <dbReference type="Proteomes" id="UP000321659"/>
    </source>
</evidence>
<dbReference type="PANTHER" id="PTHR33799:SF1">
    <property type="entry name" value="PTS SYSTEM MANNOSE-SPECIFIC EIIAB COMPONENT-RELATED"/>
    <property type="match status" value="1"/>
</dbReference>
<dbReference type="InterPro" id="IPR004701">
    <property type="entry name" value="PTS_EIIA_man-typ"/>
</dbReference>
<dbReference type="PROSITE" id="PS51096">
    <property type="entry name" value="PTS_EIIA_TYPE_4"/>
    <property type="match status" value="1"/>
</dbReference>
<comment type="caution">
    <text evidence="3">The sequence shown here is derived from an EMBL/GenBank/DDBJ whole genome shotgun (WGS) entry which is preliminary data.</text>
</comment>
<dbReference type="EMBL" id="SRRQ01000009">
    <property type="protein sequence ID" value="TWW10720.1"/>
    <property type="molecule type" value="Genomic_DNA"/>
</dbReference>
<evidence type="ECO:0000313" key="3">
    <source>
        <dbReference type="EMBL" id="TWW10720.1"/>
    </source>
</evidence>
<dbReference type="SUPFAM" id="SSF53062">
    <property type="entry name" value="PTS system fructose IIA component-like"/>
    <property type="match status" value="1"/>
</dbReference>
<dbReference type="Gene3D" id="3.40.50.510">
    <property type="entry name" value="Phosphotransferase system, mannose-type IIA component"/>
    <property type="match status" value="1"/>
</dbReference>
<dbReference type="GO" id="GO:0016020">
    <property type="term" value="C:membrane"/>
    <property type="evidence" value="ECO:0007669"/>
    <property type="project" value="InterPro"/>
</dbReference>